<evidence type="ECO:0000259" key="1">
    <source>
        <dbReference type="PROSITE" id="PS51819"/>
    </source>
</evidence>
<organism evidence="2 3">
    <name type="scientific">Nocardia yunnanensis</name>
    <dbReference type="NCBI Taxonomy" id="2382165"/>
    <lineage>
        <taxon>Bacteria</taxon>
        <taxon>Bacillati</taxon>
        <taxon>Actinomycetota</taxon>
        <taxon>Actinomycetes</taxon>
        <taxon>Mycobacteriales</taxon>
        <taxon>Nocardiaceae</taxon>
        <taxon>Nocardia</taxon>
    </lineage>
</organism>
<dbReference type="Gene3D" id="3.10.180.10">
    <property type="entry name" value="2,3-Dihydroxybiphenyl 1,2-Dioxygenase, domain 1"/>
    <property type="match status" value="1"/>
</dbReference>
<dbReference type="SUPFAM" id="SSF54593">
    <property type="entry name" value="Glyoxalase/Bleomycin resistance protein/Dihydroxybiphenyl dioxygenase"/>
    <property type="match status" value="1"/>
</dbReference>
<evidence type="ECO:0000313" key="3">
    <source>
        <dbReference type="Proteomes" id="UP000267164"/>
    </source>
</evidence>
<proteinExistence type="predicted"/>
<protein>
    <submittedName>
        <fullName evidence="2">VOC family protein</fullName>
    </submittedName>
</protein>
<evidence type="ECO:0000313" key="2">
    <source>
        <dbReference type="EMBL" id="AYF77877.1"/>
    </source>
</evidence>
<dbReference type="PANTHER" id="PTHR35908:SF1">
    <property type="entry name" value="CONSERVED PROTEIN"/>
    <property type="match status" value="1"/>
</dbReference>
<dbReference type="InterPro" id="IPR029068">
    <property type="entry name" value="Glyas_Bleomycin-R_OHBP_Dase"/>
</dbReference>
<name>A0A386ZJW5_9NOCA</name>
<reference evidence="2 3" key="1">
    <citation type="submission" date="2018-09" db="EMBL/GenBank/DDBJ databases">
        <title>Nocardia yunnanensis sp. nov., an actinomycete isolated from a soil sample.</title>
        <authorList>
            <person name="Zhang J."/>
        </authorList>
    </citation>
    <scope>NUCLEOTIDE SEQUENCE [LARGE SCALE GENOMIC DNA]</scope>
    <source>
        <strain evidence="2 3">CFHS0054</strain>
    </source>
</reference>
<keyword evidence="3" id="KW-1185">Reference proteome</keyword>
<dbReference type="InterPro" id="IPR041581">
    <property type="entry name" value="Glyoxalase_6"/>
</dbReference>
<dbReference type="AlphaFoldDB" id="A0A386ZJW5"/>
<gene>
    <name evidence="2" type="ORF">D7D52_33235</name>
</gene>
<dbReference type="OrthoDB" id="1645442at2"/>
<dbReference type="PROSITE" id="PS51819">
    <property type="entry name" value="VOC"/>
    <property type="match status" value="1"/>
</dbReference>
<dbReference type="PANTHER" id="PTHR35908">
    <property type="entry name" value="HYPOTHETICAL FUSION PROTEIN"/>
    <property type="match status" value="1"/>
</dbReference>
<dbReference type="Proteomes" id="UP000267164">
    <property type="component" value="Chromosome"/>
</dbReference>
<dbReference type="InterPro" id="IPR037523">
    <property type="entry name" value="VOC_core"/>
</dbReference>
<accession>A0A386ZJW5</accession>
<dbReference type="CDD" id="cd06587">
    <property type="entry name" value="VOC"/>
    <property type="match status" value="1"/>
</dbReference>
<sequence length="146" mass="15822">MVAGQFDGRSTDRKGPAVTAPIALSCVTIDTADPRALAEFYAALLDWRIMHAEDDYALITDGKSVLCFGFVAGHQAAPWPDDPAHPKRVHIDLNVADIDQATDLAVALGATIPEFQPGLNPDWDNQLPWGIVLDPEGHPICLNLRE</sequence>
<dbReference type="EMBL" id="CP032568">
    <property type="protein sequence ID" value="AYF77877.1"/>
    <property type="molecule type" value="Genomic_DNA"/>
</dbReference>
<feature type="domain" description="VOC" evidence="1">
    <location>
        <begin position="23"/>
        <end position="145"/>
    </location>
</feature>
<dbReference type="KEGG" id="nyu:D7D52_33235"/>
<dbReference type="Pfam" id="PF18029">
    <property type="entry name" value="Glyoxalase_6"/>
    <property type="match status" value="1"/>
</dbReference>